<evidence type="ECO:0008006" key="4">
    <source>
        <dbReference type="Google" id="ProtNLM"/>
    </source>
</evidence>
<keyword evidence="1" id="KW-0812">Transmembrane</keyword>
<dbReference type="Proteomes" id="UP000183629">
    <property type="component" value="Unassembled WGS sequence"/>
</dbReference>
<reference evidence="3" key="1">
    <citation type="submission" date="2016-10" db="EMBL/GenBank/DDBJ databases">
        <authorList>
            <person name="Varghese N."/>
            <person name="Submissions S."/>
        </authorList>
    </citation>
    <scope>NUCLEOTIDE SEQUENCE [LARGE SCALE GENOMIC DNA]</scope>
    <source>
        <strain evidence="3">LMG 15572</strain>
    </source>
</reference>
<protein>
    <recommendedName>
        <fullName evidence="4">PrgI family protein</fullName>
    </recommendedName>
</protein>
<feature type="transmembrane region" description="Helical" evidence="1">
    <location>
        <begin position="53"/>
        <end position="72"/>
    </location>
</feature>
<evidence type="ECO:0000313" key="2">
    <source>
        <dbReference type="EMBL" id="SFU52749.1"/>
    </source>
</evidence>
<organism evidence="2 3">
    <name type="scientific">Streptococcus gallolyticus</name>
    <dbReference type="NCBI Taxonomy" id="315405"/>
    <lineage>
        <taxon>Bacteria</taxon>
        <taxon>Bacillati</taxon>
        <taxon>Bacillota</taxon>
        <taxon>Bacilli</taxon>
        <taxon>Lactobacillales</taxon>
        <taxon>Streptococcaceae</taxon>
        <taxon>Streptococcus</taxon>
    </lineage>
</organism>
<sequence>MTRLGSEFLKALDSYERPFLGYMTLRQWLLLFGIGLTVVVTSIFFWLKTPTMIRYGVGALVLAPFVIFGCHIDEKIKDEMRFSLTKQERTYQTDYDRKEYTRNDFIQSKDNPETLQS</sequence>
<gene>
    <name evidence="2" type="ORF">SAMN05660328_102366</name>
</gene>
<feature type="transmembrane region" description="Helical" evidence="1">
    <location>
        <begin position="28"/>
        <end position="47"/>
    </location>
</feature>
<name>A0A1I7GWE7_9STRE</name>
<evidence type="ECO:0000313" key="3">
    <source>
        <dbReference type="Proteomes" id="UP000183629"/>
    </source>
</evidence>
<dbReference type="RefSeq" id="WP_074657832.1">
    <property type="nucleotide sequence ID" value="NZ_FOLZ01000002.1"/>
</dbReference>
<accession>A0A1I7GWE7</accession>
<keyword evidence="3" id="KW-1185">Reference proteome</keyword>
<keyword evidence="1" id="KW-1133">Transmembrane helix</keyword>
<proteinExistence type="predicted"/>
<evidence type="ECO:0000256" key="1">
    <source>
        <dbReference type="SAM" id="Phobius"/>
    </source>
</evidence>
<keyword evidence="1" id="KW-0472">Membrane</keyword>
<dbReference type="EMBL" id="FPBN01000002">
    <property type="protein sequence ID" value="SFU52749.1"/>
    <property type="molecule type" value="Genomic_DNA"/>
</dbReference>
<dbReference type="AlphaFoldDB" id="A0A1I7GWE7"/>